<dbReference type="SUPFAM" id="SSF81345">
    <property type="entry name" value="ABC transporter involved in vitamin B12 uptake, BtuC"/>
    <property type="match status" value="1"/>
</dbReference>
<evidence type="ECO:0000256" key="4">
    <source>
        <dbReference type="ARBA" id="ARBA00022989"/>
    </source>
</evidence>
<evidence type="ECO:0000256" key="2">
    <source>
        <dbReference type="ARBA" id="ARBA00008034"/>
    </source>
</evidence>
<dbReference type="PANTHER" id="PTHR30477">
    <property type="entry name" value="ABC-TRANSPORTER METAL-BINDING PROTEIN"/>
    <property type="match status" value="1"/>
</dbReference>
<evidence type="ECO:0000256" key="8">
    <source>
        <dbReference type="SAM" id="Phobius"/>
    </source>
</evidence>
<dbReference type="InterPro" id="IPR001626">
    <property type="entry name" value="ABC_TroCD"/>
</dbReference>
<comment type="subcellular location">
    <subcellularLocation>
        <location evidence="6">Cell membrane</location>
        <topology evidence="6">Multi-pass membrane protein</topology>
    </subcellularLocation>
    <subcellularLocation>
        <location evidence="1">Membrane</location>
        <topology evidence="1">Multi-pass membrane protein</topology>
    </subcellularLocation>
</comment>
<keyword evidence="5 8" id="KW-0472">Membrane</keyword>
<evidence type="ECO:0000256" key="7">
    <source>
        <dbReference type="SAM" id="MobiDB-lite"/>
    </source>
</evidence>
<dbReference type="GO" id="GO:0010043">
    <property type="term" value="P:response to zinc ion"/>
    <property type="evidence" value="ECO:0007669"/>
    <property type="project" value="TreeGrafter"/>
</dbReference>
<dbReference type="GO" id="GO:0043190">
    <property type="term" value="C:ATP-binding cassette (ABC) transporter complex"/>
    <property type="evidence" value="ECO:0007669"/>
    <property type="project" value="InterPro"/>
</dbReference>
<dbReference type="CDD" id="cd06550">
    <property type="entry name" value="TM_ABC_iron-siderophores_like"/>
    <property type="match status" value="1"/>
</dbReference>
<keyword evidence="4 8" id="KW-1133">Transmembrane helix</keyword>
<evidence type="ECO:0000256" key="5">
    <source>
        <dbReference type="ARBA" id="ARBA00023136"/>
    </source>
</evidence>
<feature type="transmembrane region" description="Helical" evidence="8">
    <location>
        <begin position="132"/>
        <end position="154"/>
    </location>
</feature>
<dbReference type="PANTHER" id="PTHR30477:SF0">
    <property type="entry name" value="METAL TRANSPORT SYSTEM MEMBRANE PROTEIN TM_0125-RELATED"/>
    <property type="match status" value="1"/>
</dbReference>
<feature type="region of interest" description="Disordered" evidence="7">
    <location>
        <begin position="279"/>
        <end position="298"/>
    </location>
</feature>
<dbReference type="AlphaFoldDB" id="A0A3N0CNC1"/>
<evidence type="ECO:0000313" key="10">
    <source>
        <dbReference type="Proteomes" id="UP000267128"/>
    </source>
</evidence>
<comment type="similarity">
    <text evidence="2 6">Belongs to the ABC-3 integral membrane protein family.</text>
</comment>
<evidence type="ECO:0000313" key="9">
    <source>
        <dbReference type="EMBL" id="RNL64967.1"/>
    </source>
</evidence>
<feature type="transmembrane region" description="Helical" evidence="8">
    <location>
        <begin position="246"/>
        <end position="266"/>
    </location>
</feature>
<dbReference type="Proteomes" id="UP000267128">
    <property type="component" value="Unassembled WGS sequence"/>
</dbReference>
<protein>
    <submittedName>
        <fullName evidence="9">Metal ABC transporter permease</fullName>
    </submittedName>
</protein>
<dbReference type="Pfam" id="PF00950">
    <property type="entry name" value="ABC-3"/>
    <property type="match status" value="1"/>
</dbReference>
<gene>
    <name evidence="9" type="ORF">EFK50_03035</name>
</gene>
<name>A0A3N0CNC1_9ACTN</name>
<keyword evidence="6" id="KW-0813">Transport</keyword>
<feature type="transmembrane region" description="Helical" evidence="8">
    <location>
        <begin position="91"/>
        <end position="120"/>
    </location>
</feature>
<comment type="caution">
    <text evidence="9">The sequence shown here is derived from an EMBL/GenBank/DDBJ whole genome shotgun (WGS) entry which is preliminary data.</text>
</comment>
<dbReference type="RefSeq" id="WP_123226070.1">
    <property type="nucleotide sequence ID" value="NZ_RJSE01000003.1"/>
</dbReference>
<reference evidence="9 10" key="1">
    <citation type="submission" date="2018-11" db="EMBL/GenBank/DDBJ databases">
        <authorList>
            <person name="Li F."/>
        </authorList>
    </citation>
    <scope>NUCLEOTIDE SEQUENCE [LARGE SCALE GENOMIC DNA]</scope>
    <source>
        <strain evidence="9 10">Gsoil 097</strain>
    </source>
</reference>
<dbReference type="OrthoDB" id="9798540at2"/>
<dbReference type="EMBL" id="RJSE01000003">
    <property type="protein sequence ID" value="RNL64967.1"/>
    <property type="molecule type" value="Genomic_DNA"/>
</dbReference>
<accession>A0A3N0CNC1</accession>
<sequence length="329" mass="34067">MLDILFAPFMVKALFAAALTGLASPAVGTYLVQRKLSLMGDGIGHISVTGVALGLLTGTSPTLTAVIVAIIGAVAIEALRASGRASGDVALALIFYGGLAGGLMLVSFAGNGALALQSYLFGSITTLTNEDVWVSGTLAIVVIALCLTLLPQFFSVANDEDYARTTGLSVPVYNVLVSVLAALTVSVAMRTVGLLLVSALLVIPVATAQQFARGFRSTMLAAMVAGLLASVTGVVISAYVDVPPGSTIVLVALAGFALTAPIGVVLGKRRLARVPFEMPSEPEQQRVEEPHRHQHGPGCGHPAVEHGDHVDYIHNGHRHAVHGGHYDEH</sequence>
<keyword evidence="3 6" id="KW-0812">Transmembrane</keyword>
<feature type="transmembrane region" description="Helical" evidence="8">
    <location>
        <begin position="52"/>
        <end position="79"/>
    </location>
</feature>
<evidence type="ECO:0000256" key="3">
    <source>
        <dbReference type="ARBA" id="ARBA00022692"/>
    </source>
</evidence>
<proteinExistence type="inferred from homology"/>
<organism evidence="9 10">
    <name type="scientific">Nocardioides marmoriginsengisoli</name>
    <dbReference type="NCBI Taxonomy" id="661483"/>
    <lineage>
        <taxon>Bacteria</taxon>
        <taxon>Bacillati</taxon>
        <taxon>Actinomycetota</taxon>
        <taxon>Actinomycetes</taxon>
        <taxon>Propionibacteriales</taxon>
        <taxon>Nocardioidaceae</taxon>
        <taxon>Nocardioides</taxon>
    </lineage>
</organism>
<keyword evidence="10" id="KW-1185">Reference proteome</keyword>
<dbReference type="GO" id="GO:0055085">
    <property type="term" value="P:transmembrane transport"/>
    <property type="evidence" value="ECO:0007669"/>
    <property type="project" value="InterPro"/>
</dbReference>
<dbReference type="InterPro" id="IPR037294">
    <property type="entry name" value="ABC_BtuC-like"/>
</dbReference>
<feature type="transmembrane region" description="Helical" evidence="8">
    <location>
        <begin position="191"/>
        <end position="208"/>
    </location>
</feature>
<evidence type="ECO:0000256" key="1">
    <source>
        <dbReference type="ARBA" id="ARBA00004141"/>
    </source>
</evidence>
<evidence type="ECO:0000256" key="6">
    <source>
        <dbReference type="RuleBase" id="RU003943"/>
    </source>
</evidence>
<feature type="transmembrane region" description="Helical" evidence="8">
    <location>
        <begin position="220"/>
        <end position="240"/>
    </location>
</feature>
<dbReference type="Gene3D" id="1.10.3470.10">
    <property type="entry name" value="ABC transporter involved in vitamin B12 uptake, BtuC"/>
    <property type="match status" value="1"/>
</dbReference>